<dbReference type="Proteomes" id="UP000076962">
    <property type="component" value="Unassembled WGS sequence"/>
</dbReference>
<evidence type="ECO:0000313" key="2">
    <source>
        <dbReference type="Proteomes" id="UP000076962"/>
    </source>
</evidence>
<dbReference type="PATRIC" id="fig|1003181.4.peg.6674"/>
<gene>
    <name evidence="1" type="ORF">THIOM_005051</name>
</gene>
<protein>
    <recommendedName>
        <fullName evidence="3">Transposase</fullName>
    </recommendedName>
</protein>
<dbReference type="AlphaFoldDB" id="A0A176RU80"/>
<evidence type="ECO:0000313" key="1">
    <source>
        <dbReference type="EMBL" id="OAD19322.1"/>
    </source>
</evidence>
<accession>A0A176RU80</accession>
<keyword evidence="2" id="KW-1185">Reference proteome</keyword>
<name>A0A176RU80_9GAMM</name>
<evidence type="ECO:0008006" key="3">
    <source>
        <dbReference type="Google" id="ProtNLM"/>
    </source>
</evidence>
<reference evidence="1 2" key="1">
    <citation type="submission" date="2016-05" db="EMBL/GenBank/DDBJ databases">
        <title>Single-cell genome of chain-forming Candidatus Thiomargarita nelsonii and comparison to other large sulfur-oxidizing bacteria.</title>
        <authorList>
            <person name="Winkel M."/>
            <person name="Salman V."/>
            <person name="Woyke T."/>
            <person name="Schulz-Vogt H."/>
            <person name="Richter M."/>
            <person name="Flood B."/>
            <person name="Bailey J."/>
            <person name="Amann R."/>
            <person name="Mussmann M."/>
        </authorList>
    </citation>
    <scope>NUCLEOTIDE SEQUENCE [LARGE SCALE GENOMIC DNA]</scope>
    <source>
        <strain evidence="1 2">THI036</strain>
    </source>
</reference>
<comment type="caution">
    <text evidence="1">The sequence shown here is derived from an EMBL/GenBank/DDBJ whole genome shotgun (WGS) entry which is preliminary data.</text>
</comment>
<dbReference type="EMBL" id="LUTY01002848">
    <property type="protein sequence ID" value="OAD19322.1"/>
    <property type="molecule type" value="Genomic_DNA"/>
</dbReference>
<organism evidence="1 2">
    <name type="scientific">Candidatus Thiomargarita nelsonii</name>
    <dbReference type="NCBI Taxonomy" id="1003181"/>
    <lineage>
        <taxon>Bacteria</taxon>
        <taxon>Pseudomonadati</taxon>
        <taxon>Pseudomonadota</taxon>
        <taxon>Gammaproteobacteria</taxon>
        <taxon>Thiotrichales</taxon>
        <taxon>Thiotrichaceae</taxon>
        <taxon>Thiomargarita</taxon>
    </lineage>
</organism>
<proteinExistence type="predicted"/>
<sequence length="424" mass="48715">MISTENPFTFDSLVEQLRRVICDFPDKRTGKKVHYNMCDIALSAFSLFFTQNPSFLQFQRDMEKTKGKSNAQSLFQIDKVPSDNHIRDIMDVVKPELVYPVFNQVFNSMNKHGHFDNYRCVKGDFLIALDGTDYHNSKHIHCENGNITNHRNGTKTYSHKAILPVLVAPGKDTVISLEPEFIIPQDGHNKPDCEPEAVKRWLTKYSEHYSPLGVTLLGDDLFCDQPIGLAIKDAGFNFILVGLPDSHKTLYSFLDFLSQNKGIREYTNQRWTGRERLTDTYRFVNEVPIRDGQDALMVNWCEITTTKADGTIVYQNAFATNHSITEDNVMEIVADGRSGFQTENENHKTLKTKGYHLEHNFGHGKKHRAKMLVTLNVLAFLFHTVLSFFDHRYQQVRQVLGARKTFFDAYINTIYVFFQLGCSS</sequence>